<evidence type="ECO:0000313" key="8">
    <source>
        <dbReference type="EMBL" id="KAL2049813.1"/>
    </source>
</evidence>
<dbReference type="Gene3D" id="4.10.240.10">
    <property type="entry name" value="Zn(2)-C6 fungal-type DNA-binding domain"/>
    <property type="match status" value="1"/>
</dbReference>
<dbReference type="EMBL" id="JBHFEH010000057">
    <property type="protein sequence ID" value="KAL2049813.1"/>
    <property type="molecule type" value="Genomic_DNA"/>
</dbReference>
<dbReference type="PROSITE" id="PS50048">
    <property type="entry name" value="ZN2_CY6_FUNGAL_2"/>
    <property type="match status" value="1"/>
</dbReference>
<dbReference type="InterPro" id="IPR036864">
    <property type="entry name" value="Zn2-C6_fun-type_DNA-bd_sf"/>
</dbReference>
<dbReference type="SMART" id="SM00066">
    <property type="entry name" value="GAL4"/>
    <property type="match status" value="1"/>
</dbReference>
<evidence type="ECO:0000256" key="3">
    <source>
        <dbReference type="ARBA" id="ARBA00023125"/>
    </source>
</evidence>
<evidence type="ECO:0000259" key="7">
    <source>
        <dbReference type="PROSITE" id="PS50048"/>
    </source>
</evidence>
<evidence type="ECO:0000256" key="4">
    <source>
        <dbReference type="ARBA" id="ARBA00023163"/>
    </source>
</evidence>
<dbReference type="CDD" id="cd00067">
    <property type="entry name" value="GAL4"/>
    <property type="match status" value="1"/>
</dbReference>
<evidence type="ECO:0000313" key="9">
    <source>
        <dbReference type="Proteomes" id="UP001590951"/>
    </source>
</evidence>
<proteinExistence type="predicted"/>
<keyword evidence="5" id="KW-0539">Nucleus</keyword>
<feature type="region of interest" description="Disordered" evidence="6">
    <location>
        <begin position="168"/>
        <end position="214"/>
    </location>
</feature>
<keyword evidence="9" id="KW-1185">Reference proteome</keyword>
<feature type="region of interest" description="Disordered" evidence="6">
    <location>
        <begin position="1"/>
        <end position="132"/>
    </location>
</feature>
<evidence type="ECO:0000256" key="2">
    <source>
        <dbReference type="ARBA" id="ARBA00023015"/>
    </source>
</evidence>
<accession>A0ABR4AVW9</accession>
<evidence type="ECO:0000256" key="6">
    <source>
        <dbReference type="SAM" id="MobiDB-lite"/>
    </source>
</evidence>
<comment type="caution">
    <text evidence="8">The sequence shown here is derived from an EMBL/GenBank/DDBJ whole genome shotgun (WGS) entry which is preliminary data.</text>
</comment>
<keyword evidence="2" id="KW-0805">Transcription regulation</keyword>
<feature type="compositionally biased region" description="Polar residues" evidence="6">
    <location>
        <begin position="56"/>
        <end position="76"/>
    </location>
</feature>
<keyword evidence="4" id="KW-0804">Transcription</keyword>
<dbReference type="Proteomes" id="UP001590951">
    <property type="component" value="Unassembled WGS sequence"/>
</dbReference>
<sequence length="214" mass="23962">MTQPTSYPSPHATHEDIHPFYNTNQHHMPPAEHSHIPPPAAAPMHGGGGHARDFAQGNQNGQNMRQPQPSTPQQLAQRGLEADQSQDPNNLDSSSRKRSKVSRACDECRRKKIRCDAESETPGTQCSACRRSGQVCDFSRAPQKRGPSKGYIKELAERVNLLEYNRNWSGTTPPEMHYAPIIQEQPGDYPQPPPNDYGSRKRTYDIVEGPPYLQ</sequence>
<organism evidence="8 9">
    <name type="scientific">Lepraria finkii</name>
    <dbReference type="NCBI Taxonomy" id="1340010"/>
    <lineage>
        <taxon>Eukaryota</taxon>
        <taxon>Fungi</taxon>
        <taxon>Dikarya</taxon>
        <taxon>Ascomycota</taxon>
        <taxon>Pezizomycotina</taxon>
        <taxon>Lecanoromycetes</taxon>
        <taxon>OSLEUM clade</taxon>
        <taxon>Lecanoromycetidae</taxon>
        <taxon>Lecanorales</taxon>
        <taxon>Lecanorineae</taxon>
        <taxon>Stereocaulaceae</taxon>
        <taxon>Lepraria</taxon>
    </lineage>
</organism>
<feature type="domain" description="Zn(2)-C6 fungal-type" evidence="7">
    <location>
        <begin position="104"/>
        <end position="138"/>
    </location>
</feature>
<dbReference type="PANTHER" id="PTHR31668:SF26">
    <property type="entry name" value="GLUCOSE TRANSPORT TRANSCRIPTION REGULATOR RGT1-RELATED"/>
    <property type="match status" value="1"/>
</dbReference>
<dbReference type="PROSITE" id="PS00463">
    <property type="entry name" value="ZN2_CY6_FUNGAL_1"/>
    <property type="match status" value="1"/>
</dbReference>
<gene>
    <name evidence="8" type="ORF">ABVK25_009908</name>
</gene>
<keyword evidence="1" id="KW-0479">Metal-binding</keyword>
<keyword evidence="3" id="KW-0238">DNA-binding</keyword>
<dbReference type="InterPro" id="IPR001138">
    <property type="entry name" value="Zn2Cys6_DnaBD"/>
</dbReference>
<reference evidence="8 9" key="1">
    <citation type="submission" date="2024-09" db="EMBL/GenBank/DDBJ databases">
        <title>Rethinking Asexuality: The Enigmatic Case of Functional Sexual Genes in Lepraria (Stereocaulaceae).</title>
        <authorList>
            <person name="Doellman M."/>
            <person name="Sun Y."/>
            <person name="Barcenas-Pena A."/>
            <person name="Lumbsch H.T."/>
            <person name="Grewe F."/>
        </authorList>
    </citation>
    <scope>NUCLEOTIDE SEQUENCE [LARGE SCALE GENOMIC DNA]</scope>
    <source>
        <strain evidence="8 9">Grewe 0041</strain>
    </source>
</reference>
<dbReference type="SUPFAM" id="SSF57701">
    <property type="entry name" value="Zn2/Cys6 DNA-binding domain"/>
    <property type="match status" value="1"/>
</dbReference>
<dbReference type="PANTHER" id="PTHR31668">
    <property type="entry name" value="GLUCOSE TRANSPORT TRANSCRIPTION REGULATOR RGT1-RELATED-RELATED"/>
    <property type="match status" value="1"/>
</dbReference>
<evidence type="ECO:0000256" key="1">
    <source>
        <dbReference type="ARBA" id="ARBA00022723"/>
    </source>
</evidence>
<feature type="compositionally biased region" description="Polar residues" evidence="6">
    <location>
        <begin position="83"/>
        <end position="92"/>
    </location>
</feature>
<name>A0ABR4AVW9_9LECA</name>
<feature type="compositionally biased region" description="Basic and acidic residues" evidence="6">
    <location>
        <begin position="103"/>
        <end position="117"/>
    </location>
</feature>
<dbReference type="Pfam" id="PF00172">
    <property type="entry name" value="Zn_clus"/>
    <property type="match status" value="1"/>
</dbReference>
<dbReference type="InterPro" id="IPR050797">
    <property type="entry name" value="Carb_Metab_Trans_Reg"/>
</dbReference>
<evidence type="ECO:0000256" key="5">
    <source>
        <dbReference type="ARBA" id="ARBA00023242"/>
    </source>
</evidence>
<protein>
    <recommendedName>
        <fullName evidence="7">Zn(2)-C6 fungal-type domain-containing protein</fullName>
    </recommendedName>
</protein>